<comment type="caution">
    <text evidence="8">The sequence shown here is derived from an EMBL/GenBank/DDBJ whole genome shotgun (WGS) entry which is preliminary data.</text>
</comment>
<gene>
    <name evidence="5" type="primary">rqcH</name>
    <name evidence="8" type="ORF">J416_01104</name>
</gene>
<dbReference type="RefSeq" id="WP_003463050.1">
    <property type="nucleotide sequence ID" value="NZ_APML01000004.1"/>
</dbReference>
<comment type="similarity">
    <text evidence="5">Belongs to the NEMF family.</text>
</comment>
<dbReference type="Gene3D" id="3.40.970.40">
    <property type="entry name" value="fibrinogen binding protein from staphylococcus aureus domain like"/>
    <property type="match status" value="1"/>
</dbReference>
<protein>
    <recommendedName>
        <fullName evidence="5">Rqc2 homolog RqcH</fullName>
        <shortName evidence="5">RqcH</shortName>
    </recommendedName>
</protein>
<comment type="function">
    <text evidence="5">Key component of the ribosome quality control system (RQC), a ribosome-associated complex that mediates the extraction of incompletely synthesized nascent chains from stalled ribosomes and their subsequent degradation. RqcH recruits Ala-charged tRNA, and with RqcP directs the elongation of stalled nascent chains on 50S ribosomal subunits, leading to non-templated C-terminal alanine extensions (Ala tail). The Ala tail promotes nascent chain degradation. May add between 1 and at least 8 Ala residues. Binds to stalled 50S ribosomal subunits.</text>
</comment>
<feature type="domain" description="NFACT RNA-binding" evidence="7">
    <location>
        <begin position="454"/>
        <end position="542"/>
    </location>
</feature>
<keyword evidence="9" id="KW-1185">Reference proteome</keyword>
<dbReference type="HAMAP" id="MF_00844_B">
    <property type="entry name" value="RqcH_B"/>
    <property type="match status" value="1"/>
</dbReference>
<dbReference type="InterPro" id="IPR008532">
    <property type="entry name" value="NFACT_RNA-bd"/>
</dbReference>
<dbReference type="Gene3D" id="2.30.310.10">
    <property type="entry name" value="ibrinogen binding protein from staphylococcus aureus domain"/>
    <property type="match status" value="1"/>
</dbReference>
<dbReference type="OrthoDB" id="9766163at2"/>
<evidence type="ECO:0000256" key="2">
    <source>
        <dbReference type="ARBA" id="ARBA00022730"/>
    </source>
</evidence>
<accession>N4WG97</accession>
<dbReference type="GO" id="GO:0072344">
    <property type="term" value="P:rescue of stalled ribosome"/>
    <property type="evidence" value="ECO:0007669"/>
    <property type="project" value="UniProtKB-UniRule"/>
</dbReference>
<keyword evidence="5" id="KW-0175">Coiled coil</keyword>
<dbReference type="GO" id="GO:0000049">
    <property type="term" value="F:tRNA binding"/>
    <property type="evidence" value="ECO:0007669"/>
    <property type="project" value="UniProtKB-UniRule"/>
</dbReference>
<keyword evidence="3 5" id="KW-0694">RNA-binding</keyword>
<keyword evidence="4 5" id="KW-0648">Protein biosynthesis</keyword>
<name>N4WG97_9BACI</name>
<keyword evidence="2 5" id="KW-0699">rRNA-binding</keyword>
<evidence type="ECO:0000313" key="8">
    <source>
        <dbReference type="EMBL" id="ENH98294.1"/>
    </source>
</evidence>
<evidence type="ECO:0000256" key="5">
    <source>
        <dbReference type="HAMAP-Rule" id="MF_00844"/>
    </source>
</evidence>
<evidence type="ECO:0000256" key="3">
    <source>
        <dbReference type="ARBA" id="ARBA00022884"/>
    </source>
</evidence>
<evidence type="ECO:0000256" key="4">
    <source>
        <dbReference type="ARBA" id="ARBA00022917"/>
    </source>
</evidence>
<feature type="region of interest" description="Disordered" evidence="6">
    <location>
        <begin position="431"/>
        <end position="453"/>
    </location>
</feature>
<dbReference type="PANTHER" id="PTHR15239:SF6">
    <property type="entry name" value="RIBOSOME QUALITY CONTROL COMPLEX SUBUNIT NEMF"/>
    <property type="match status" value="1"/>
</dbReference>
<feature type="coiled-coil region" evidence="5">
    <location>
        <begin position="394"/>
        <end position="428"/>
    </location>
</feature>
<dbReference type="InterPro" id="IPR043682">
    <property type="entry name" value="RqcH_bacterial"/>
</dbReference>
<dbReference type="Pfam" id="PF05670">
    <property type="entry name" value="NFACT-R_1"/>
    <property type="match status" value="1"/>
</dbReference>
<dbReference type="Pfam" id="PF05833">
    <property type="entry name" value="NFACT_N"/>
    <property type="match status" value="1"/>
</dbReference>
<dbReference type="STRING" id="1308866.J416_01104"/>
<dbReference type="Gene3D" id="1.10.8.50">
    <property type="match status" value="1"/>
</dbReference>
<evidence type="ECO:0000256" key="6">
    <source>
        <dbReference type="SAM" id="MobiDB-lite"/>
    </source>
</evidence>
<dbReference type="Proteomes" id="UP000012283">
    <property type="component" value="Unassembled WGS sequence"/>
</dbReference>
<sequence length="574" mass="66619">MVFDGMVTRAITHELDQQLATGRVLKIYHPTETEIVMSIRSYGKNKKLLLSAHSSYARVHLTNDHYENPKEPTMYCMILRKYLSGSFLEKVEQTENERIVQLQFRTTNEIGDVKYMTLCMEIMGKHSNILLIDQEKQVILDSIKHISASQNRHRTLLPGSPYKMPPTQGKLNPFTIDGDKFIQKLDFNAGKLDRQIVDQFMGMSPLLAKEMINRTHLGTLSDYKETFVNIRDQLLNHEYQPQIMYGKKKETFYVLPLTTQQGEIKEFSSVSSLLDHYYSGKAERDRVKQKAGDLTRMLKNEINKNHRKLKKLDQTLDQAKDAANYQRDGELLTAHMHLVTPGDKEVEVVDYYHPDQIKRTISLNENKSPSENAQSLFKKYHKLKNSKLMVEEEKKKAYEEIEYLQEVIEQIEHAREQDIEEIREELQEQGYVKKKAKSNNKKKQQANKPTPEKFVSSDGIEILVGKNNKQNEYLTSRIANKDDIWLHTKNIPGSHVVIRSNDPHEETLYEAAQLAANFSKSSQSSSVPVDYTRIRHVRKPNGAKPGFVTYDHQKTLYVTPENRFLRELKDNESE</sequence>
<evidence type="ECO:0000256" key="1">
    <source>
        <dbReference type="ARBA" id="ARBA00022555"/>
    </source>
</evidence>
<dbReference type="GO" id="GO:1990112">
    <property type="term" value="C:RQC complex"/>
    <property type="evidence" value="ECO:0007669"/>
    <property type="project" value="TreeGrafter"/>
</dbReference>
<dbReference type="PATRIC" id="fig|1308866.3.peg.223"/>
<proteinExistence type="inferred from homology"/>
<dbReference type="AlphaFoldDB" id="N4WG97"/>
<dbReference type="PANTHER" id="PTHR15239">
    <property type="entry name" value="NUCLEAR EXPORT MEDIATOR FACTOR NEMF"/>
    <property type="match status" value="1"/>
</dbReference>
<evidence type="ECO:0000313" key="9">
    <source>
        <dbReference type="Proteomes" id="UP000012283"/>
    </source>
</evidence>
<dbReference type="InterPro" id="IPR051608">
    <property type="entry name" value="RQC_Subunit_NEMF"/>
</dbReference>
<comment type="subunit">
    <text evidence="5">Associates with stalled 50S ribosomal subunits. Binds to RqcP.</text>
</comment>
<dbReference type="GO" id="GO:0043023">
    <property type="term" value="F:ribosomal large subunit binding"/>
    <property type="evidence" value="ECO:0007669"/>
    <property type="project" value="UniProtKB-UniRule"/>
</dbReference>
<feature type="compositionally biased region" description="Basic residues" evidence="6">
    <location>
        <begin position="432"/>
        <end position="445"/>
    </location>
</feature>
<keyword evidence="1 5" id="KW-0820">tRNA-binding</keyword>
<organism evidence="8 9">
    <name type="scientific">Gracilibacillus halophilus YIM-C55.5</name>
    <dbReference type="NCBI Taxonomy" id="1308866"/>
    <lineage>
        <taxon>Bacteria</taxon>
        <taxon>Bacillati</taxon>
        <taxon>Bacillota</taxon>
        <taxon>Bacilli</taxon>
        <taxon>Bacillales</taxon>
        <taxon>Bacillaceae</taxon>
        <taxon>Gracilibacillus</taxon>
    </lineage>
</organism>
<evidence type="ECO:0000259" key="7">
    <source>
        <dbReference type="Pfam" id="PF05670"/>
    </source>
</evidence>
<dbReference type="GO" id="GO:0019843">
    <property type="term" value="F:rRNA binding"/>
    <property type="evidence" value="ECO:0007669"/>
    <property type="project" value="UniProtKB-UniRule"/>
</dbReference>
<dbReference type="EMBL" id="APML01000004">
    <property type="protein sequence ID" value="ENH98294.1"/>
    <property type="molecule type" value="Genomic_DNA"/>
</dbReference>
<dbReference type="eggNOG" id="COG1293">
    <property type="taxonomic scope" value="Bacteria"/>
</dbReference>
<dbReference type="FunFam" id="2.30.310.10:FF:000004">
    <property type="entry name" value="Fibronectin-binding protein A"/>
    <property type="match status" value="1"/>
</dbReference>
<reference evidence="8 9" key="1">
    <citation type="submission" date="2013-03" db="EMBL/GenBank/DDBJ databases">
        <title>Draft genome sequence of Gracibacillus halophilus YIM-C55.5, a moderately halophilic and thermophilic organism from the Xiaochaidamu salt lake.</title>
        <authorList>
            <person name="Sugumar T."/>
            <person name="Polireddy D.R."/>
            <person name="Antony A."/>
            <person name="Madhava Y.R."/>
            <person name="Sivakumar N."/>
        </authorList>
    </citation>
    <scope>NUCLEOTIDE SEQUENCE [LARGE SCALE GENOMIC DNA]</scope>
    <source>
        <strain evidence="8 9">YIM-C55.5</strain>
    </source>
</reference>